<dbReference type="EMBL" id="BIFR01000001">
    <property type="protein sequence ID" value="GCE14076.1"/>
    <property type="molecule type" value="Genomic_DNA"/>
</dbReference>
<sequence>MDQSDLNLLQTVPSYHLQAVMRVRHIPLSPLVLGNNLNLTANTSSSASASPLATSAVAEEIGQYLFESQGIEQILQELGSAQWLILAELVACGGRANSRDLALYFSLSGQLHAPKRADTSADQRPFQSGSLLLPPQYPPAHPHGPFEEALRHLLALGLVFWGKQTNFAGREYSSGTHDGVLIVPQAVRTTVHAYQQQQASETKVHEKSEQIPESFWRAQRLLYLYWSLVASRNEGLALVNNGLLGRTALRLIIEQLAEKEQQKSSFDTDPIRSEIHLPRFLFIRQLLMQLGLLYERQGTLYAASAPAESFFALSINERVRRCYQLYAETTFWNELGFLPDVIVRPGPEPLEPAHNEVLNNRQQVLERILSEQTNEKVNIAAFIARTKLYYPYLLFPRHYGARAERYSSASNPYGWDFRLRRGWLTHREGWHMVEGSFIRAIVTGPLQWLGLVDCEQEDGLQVFTFSPDALWIMGHDQLVGPEIPWGRLIVQPNFELVVLAPVSEALLVRLDRFAERISLEHVAQYRLTKASVTRAIQHGLSADSIQQILTEAAGDEIPQNIHYSVGEWERQARRVELWPQMTLLEVADPALLDELLADEETRKLFGRRLSERQVEIPLAQRTAVQQLFWRRNYLPAQTDVAERSDSDARREPQWRLHVDGLLEPLYPVLDLYLVAEVGQFTTRDEATGWPLVSAHSVQQALEQGKSLEQMQHFLQSYCEAGIPGSLMIRLKLWGRGYAEQSQIRVERAPLLHLSAEILQDLQADNELNELLGSQVETTGRLVHVAEQNLERVLDLLRERGFLL</sequence>
<evidence type="ECO:0000313" key="2">
    <source>
        <dbReference type="EMBL" id="GCE14076.1"/>
    </source>
</evidence>
<dbReference type="RefSeq" id="WP_161975618.1">
    <property type="nucleotide sequence ID" value="NZ_BIFR01000001.1"/>
</dbReference>
<accession>A0A402A4T8</accession>
<evidence type="ECO:0000259" key="1">
    <source>
        <dbReference type="Pfam" id="PF13625"/>
    </source>
</evidence>
<protein>
    <recommendedName>
        <fullName evidence="1">Helicase XPB/Ssl2 N-terminal domain-containing protein</fullName>
    </recommendedName>
</protein>
<reference evidence="3" key="1">
    <citation type="submission" date="2018-12" db="EMBL/GenBank/DDBJ databases">
        <title>Tengunoibacter tsumagoiensis gen. nov., sp. nov., Dictyobacter kobayashii sp. nov., D. alpinus sp. nov., and D. joshuensis sp. nov. and description of Dictyobacteraceae fam. nov. within the order Ktedonobacterales isolated from Tengu-no-mugimeshi.</title>
        <authorList>
            <person name="Wang C.M."/>
            <person name="Zheng Y."/>
            <person name="Sakai Y."/>
            <person name="Toyoda A."/>
            <person name="Minakuchi Y."/>
            <person name="Abe K."/>
            <person name="Yokota A."/>
            <person name="Yabe S."/>
        </authorList>
    </citation>
    <scope>NUCLEOTIDE SEQUENCE [LARGE SCALE GENOMIC DNA]</scope>
    <source>
        <strain evidence="3">Uno3</strain>
    </source>
</reference>
<proteinExistence type="predicted"/>
<feature type="domain" description="Helicase XPB/Ssl2 N-terminal" evidence="1">
    <location>
        <begin position="488"/>
        <end position="609"/>
    </location>
</feature>
<name>A0A402A4T8_9CHLR</name>
<dbReference type="Pfam" id="PF13625">
    <property type="entry name" value="Helicase_C_3"/>
    <property type="match status" value="1"/>
</dbReference>
<organism evidence="2 3">
    <name type="scientific">Tengunoibacter tsumagoiensis</name>
    <dbReference type="NCBI Taxonomy" id="2014871"/>
    <lineage>
        <taxon>Bacteria</taxon>
        <taxon>Bacillati</taxon>
        <taxon>Chloroflexota</taxon>
        <taxon>Ktedonobacteria</taxon>
        <taxon>Ktedonobacterales</taxon>
        <taxon>Dictyobacteraceae</taxon>
        <taxon>Tengunoibacter</taxon>
    </lineage>
</organism>
<dbReference type="InterPro" id="IPR032830">
    <property type="entry name" value="XPB/Ssl2_N"/>
</dbReference>
<keyword evidence="3" id="KW-1185">Reference proteome</keyword>
<dbReference type="Proteomes" id="UP000287352">
    <property type="component" value="Unassembled WGS sequence"/>
</dbReference>
<comment type="caution">
    <text evidence="2">The sequence shown here is derived from an EMBL/GenBank/DDBJ whole genome shotgun (WGS) entry which is preliminary data.</text>
</comment>
<dbReference type="AlphaFoldDB" id="A0A402A4T8"/>
<evidence type="ECO:0000313" key="3">
    <source>
        <dbReference type="Proteomes" id="UP000287352"/>
    </source>
</evidence>
<gene>
    <name evidence="2" type="ORF">KTT_39350</name>
</gene>